<organism evidence="7 8">
    <name type="scientific">Stigmatella aurantiaca (strain DW4/3-1)</name>
    <dbReference type="NCBI Taxonomy" id="378806"/>
    <lineage>
        <taxon>Bacteria</taxon>
        <taxon>Pseudomonadati</taxon>
        <taxon>Myxococcota</taxon>
        <taxon>Myxococcia</taxon>
        <taxon>Myxococcales</taxon>
        <taxon>Cystobacterineae</taxon>
        <taxon>Archangiaceae</taxon>
        <taxon>Stigmatella</taxon>
    </lineage>
</organism>
<evidence type="ECO:0000259" key="6">
    <source>
        <dbReference type="Pfam" id="PF01593"/>
    </source>
</evidence>
<dbReference type="NCBIfam" id="TIGR02734">
    <property type="entry name" value="crtI_fam"/>
    <property type="match status" value="1"/>
</dbReference>
<dbReference type="InterPro" id="IPR014105">
    <property type="entry name" value="Carotenoid/retinoid_OxRdtase"/>
</dbReference>
<dbReference type="AlphaFoldDB" id="Q09AT5"/>
<dbReference type="PANTHER" id="PTHR43734:SF7">
    <property type="entry name" value="4,4'-DIAPONEUROSPORENE OXYGENASE"/>
    <property type="match status" value="1"/>
</dbReference>
<dbReference type="PANTHER" id="PTHR43734">
    <property type="entry name" value="PHYTOENE DESATURASE"/>
    <property type="match status" value="1"/>
</dbReference>
<evidence type="ECO:0000256" key="4">
    <source>
        <dbReference type="ARBA" id="ARBA00023002"/>
    </source>
</evidence>
<dbReference type="InterPro" id="IPR002937">
    <property type="entry name" value="Amino_oxidase"/>
</dbReference>
<comment type="caution">
    <text evidence="7">The sequence shown here is derived from an EMBL/GenBank/DDBJ whole genome shotgun (WGS) entry which is preliminary data.</text>
</comment>
<accession>Q09AT5</accession>
<sequence>MATPGTARMKRHRIAVIGGGIGGLTAAGLLAKEGHDVTLFERGPTLGGKAQGVTLEGITLDTGPTLLTLPHLVRGTFEALGALDLLPPFLELERQCVYRYGDGCVFTAYKDLERMADSAGELRPSERSGVLSFYQEAEAIHQAAGEPYLEAPYEGMSGFMARVARRGLGAVRAGLRLSTLHALAERHFKTEHLQQFVGRFATYTGASPYEASAAFALIPHIERAYGTHHVRGGIGALVEALGQAVRRQGVTVCLNAQARYERDAQGAWRVGPVGEAEAYDSVVVNADPLASLRREGEPLALSGVVMLLEVAGRPSVPHHSVLFGRDYRREFSELFSGRLATDPTVYVCAPGATDDSMAPPGRAGLFVMVNAPALPTARAAAAQETEAWAGHAERVRAQAFEKLYAHFPELKGRVKVLGQRTPVDWAAQGAPGGSIYGFLPHGKLGAFRRPRIRGSSPGLFFVGGGTHPGGGVPMVMLSGHFAARMTSGHLRGGDA</sequence>
<dbReference type="InterPro" id="IPR036188">
    <property type="entry name" value="FAD/NAD-bd_sf"/>
</dbReference>
<feature type="domain" description="Amine oxidase" evidence="6">
    <location>
        <begin position="21"/>
        <end position="484"/>
    </location>
</feature>
<dbReference type="Proteomes" id="UP000032702">
    <property type="component" value="Unassembled WGS sequence"/>
</dbReference>
<proteinExistence type="inferred from homology"/>
<dbReference type="Gene3D" id="3.50.50.60">
    <property type="entry name" value="FAD/NAD(P)-binding domain"/>
    <property type="match status" value="2"/>
</dbReference>
<dbReference type="SUPFAM" id="SSF51905">
    <property type="entry name" value="FAD/NAD(P)-binding domain"/>
    <property type="match status" value="1"/>
</dbReference>
<reference evidence="7 8" key="1">
    <citation type="submission" date="2006-04" db="EMBL/GenBank/DDBJ databases">
        <authorList>
            <person name="Nierman W.C."/>
        </authorList>
    </citation>
    <scope>NUCLEOTIDE SEQUENCE [LARGE SCALE GENOMIC DNA]</scope>
    <source>
        <strain evidence="7 8">DW4/3-1</strain>
    </source>
</reference>
<keyword evidence="3 5" id="KW-0125">Carotenoid biosynthesis</keyword>
<keyword evidence="4 5" id="KW-0560">Oxidoreductase</keyword>
<name>Q09AT5_STIAD</name>
<dbReference type="PATRIC" id="fig|378806.16.peg.8133"/>
<dbReference type="Gene3D" id="3.90.660.50">
    <property type="match status" value="1"/>
</dbReference>
<evidence type="ECO:0000313" key="8">
    <source>
        <dbReference type="Proteomes" id="UP000032702"/>
    </source>
</evidence>
<gene>
    <name evidence="7" type="ORF">STIAU_8491</name>
</gene>
<evidence type="ECO:0000313" key="7">
    <source>
        <dbReference type="EMBL" id="EAU68787.1"/>
    </source>
</evidence>
<dbReference type="GO" id="GO:0016491">
    <property type="term" value="F:oxidoreductase activity"/>
    <property type="evidence" value="ECO:0007669"/>
    <property type="project" value="UniProtKB-KW"/>
</dbReference>
<evidence type="ECO:0000256" key="1">
    <source>
        <dbReference type="ARBA" id="ARBA00004829"/>
    </source>
</evidence>
<comment type="pathway">
    <text evidence="1 5">Carotenoid biosynthesis.</text>
</comment>
<comment type="similarity">
    <text evidence="2 5">Belongs to the carotenoid/retinoid oxidoreductase family.</text>
</comment>
<dbReference type="EMBL" id="AAMD01000012">
    <property type="protein sequence ID" value="EAU68787.1"/>
    <property type="molecule type" value="Genomic_DNA"/>
</dbReference>
<evidence type="ECO:0000256" key="3">
    <source>
        <dbReference type="ARBA" id="ARBA00022746"/>
    </source>
</evidence>
<protein>
    <submittedName>
        <fullName evidence="7">Hydroxyneurosporene dehydrogenase</fullName>
    </submittedName>
</protein>
<dbReference type="Pfam" id="PF01593">
    <property type="entry name" value="Amino_oxidase"/>
    <property type="match status" value="1"/>
</dbReference>
<evidence type="ECO:0000256" key="5">
    <source>
        <dbReference type="RuleBase" id="RU362075"/>
    </source>
</evidence>
<dbReference type="PRINTS" id="PR00419">
    <property type="entry name" value="ADXRDTASE"/>
</dbReference>
<dbReference type="GO" id="GO:0016117">
    <property type="term" value="P:carotenoid biosynthetic process"/>
    <property type="evidence" value="ECO:0007669"/>
    <property type="project" value="UniProtKB-KW"/>
</dbReference>
<evidence type="ECO:0000256" key="2">
    <source>
        <dbReference type="ARBA" id="ARBA00006046"/>
    </source>
</evidence>